<keyword evidence="5" id="KW-0663">Pyridoxal phosphate</keyword>
<reference evidence="8" key="1">
    <citation type="submission" date="2009-02" db="EMBL/GenBank/DDBJ databases">
        <authorList>
            <person name="Fulton L."/>
            <person name="Clifton S."/>
            <person name="Fulton B."/>
            <person name="Xu J."/>
            <person name="Minx P."/>
            <person name="Pepin K.H."/>
            <person name="Johnson M."/>
            <person name="Bhonagiri V."/>
            <person name="Nash W.E."/>
            <person name="Mardis E.R."/>
            <person name="Wilson R.K."/>
        </authorList>
    </citation>
    <scope>NUCLEOTIDE SEQUENCE [LARGE SCALE GENOMIC DNA]</scope>
    <source>
        <strain evidence="8">DSM 15053</strain>
    </source>
</reference>
<evidence type="ECO:0000256" key="2">
    <source>
        <dbReference type="ARBA" id="ARBA00007441"/>
    </source>
</evidence>
<evidence type="ECO:0000259" key="7">
    <source>
        <dbReference type="Pfam" id="PF00155"/>
    </source>
</evidence>
<proteinExistence type="inferred from homology"/>
<reference evidence="8" key="2">
    <citation type="submission" date="2013-06" db="EMBL/GenBank/DDBJ databases">
        <title>Draft genome sequence of Clostridium hylemonae (DSM 15053).</title>
        <authorList>
            <person name="Sudarsanam P."/>
            <person name="Ley R."/>
            <person name="Guruge J."/>
            <person name="Turnbaugh P.J."/>
            <person name="Mahowald M."/>
            <person name="Liep D."/>
            <person name="Gordon J."/>
        </authorList>
    </citation>
    <scope>NUCLEOTIDE SEQUENCE</scope>
    <source>
        <strain evidence="8">DSM 15053</strain>
    </source>
</reference>
<dbReference type="InterPro" id="IPR015422">
    <property type="entry name" value="PyrdxlP-dep_Trfase_small"/>
</dbReference>
<dbReference type="GO" id="GO:0030170">
    <property type="term" value="F:pyridoxal phosphate binding"/>
    <property type="evidence" value="ECO:0007669"/>
    <property type="project" value="InterPro"/>
</dbReference>
<dbReference type="FunFam" id="3.40.640.10:FF:000033">
    <property type="entry name" value="Aspartate aminotransferase"/>
    <property type="match status" value="1"/>
</dbReference>
<keyword evidence="9" id="KW-1185">Reference proteome</keyword>
<dbReference type="SUPFAM" id="SSF53383">
    <property type="entry name" value="PLP-dependent transferases"/>
    <property type="match status" value="1"/>
</dbReference>
<dbReference type="EMBL" id="ABYI02000031">
    <property type="protein sequence ID" value="EEG73126.1"/>
    <property type="molecule type" value="Genomic_DNA"/>
</dbReference>
<dbReference type="Gene3D" id="3.40.640.10">
    <property type="entry name" value="Type I PLP-dependent aspartate aminotransferase-like (Major domain)"/>
    <property type="match status" value="1"/>
</dbReference>
<dbReference type="InterPro" id="IPR015424">
    <property type="entry name" value="PyrdxlP-dep_Trfase"/>
</dbReference>
<comment type="similarity">
    <text evidence="2 6">Belongs to the class-I pyridoxal-phosphate-dependent aminotransferase family.</text>
</comment>
<dbReference type="PANTHER" id="PTHR46383:SF1">
    <property type="entry name" value="ASPARTATE AMINOTRANSFERASE"/>
    <property type="match status" value="1"/>
</dbReference>
<dbReference type="InterPro" id="IPR004838">
    <property type="entry name" value="NHTrfase_class1_PyrdxlP-BS"/>
</dbReference>
<evidence type="ECO:0000313" key="8">
    <source>
        <dbReference type="EMBL" id="EEG73126.1"/>
    </source>
</evidence>
<dbReference type="PANTHER" id="PTHR46383">
    <property type="entry name" value="ASPARTATE AMINOTRANSFERASE"/>
    <property type="match status" value="1"/>
</dbReference>
<evidence type="ECO:0000256" key="6">
    <source>
        <dbReference type="RuleBase" id="RU000481"/>
    </source>
</evidence>
<dbReference type="Gene3D" id="3.90.1150.10">
    <property type="entry name" value="Aspartate Aminotransferase, domain 1"/>
    <property type="match status" value="1"/>
</dbReference>
<accession>C0C3W8</accession>
<evidence type="ECO:0000256" key="5">
    <source>
        <dbReference type="ARBA" id="ARBA00022898"/>
    </source>
</evidence>
<dbReference type="InterPro" id="IPR004839">
    <property type="entry name" value="Aminotransferase_I/II_large"/>
</dbReference>
<feature type="domain" description="Aminotransferase class I/classII large" evidence="7">
    <location>
        <begin position="37"/>
        <end position="395"/>
    </location>
</feature>
<evidence type="ECO:0000256" key="3">
    <source>
        <dbReference type="ARBA" id="ARBA00022576"/>
    </source>
</evidence>
<evidence type="ECO:0000256" key="1">
    <source>
        <dbReference type="ARBA" id="ARBA00001933"/>
    </source>
</evidence>
<dbReference type="eggNOG" id="COG0436">
    <property type="taxonomic scope" value="Bacteria"/>
</dbReference>
<comment type="cofactor">
    <cofactor evidence="1 6">
        <name>pyridoxal 5'-phosphate</name>
        <dbReference type="ChEBI" id="CHEBI:597326"/>
    </cofactor>
</comment>
<keyword evidence="3 6" id="KW-0032">Aminotransferase</keyword>
<dbReference type="CDD" id="cd00609">
    <property type="entry name" value="AAT_like"/>
    <property type="match status" value="1"/>
</dbReference>
<evidence type="ECO:0000313" key="9">
    <source>
        <dbReference type="Proteomes" id="UP000004893"/>
    </source>
</evidence>
<dbReference type="InterPro" id="IPR015421">
    <property type="entry name" value="PyrdxlP-dep_Trfase_major"/>
</dbReference>
<comment type="caution">
    <text evidence="8">The sequence shown here is derived from an EMBL/GenBank/DDBJ whole genome shotgun (WGS) entry which is preliminary data.</text>
</comment>
<sequence>MDGTMALTLSEKAARVKPSSTLAITAKAKAMKAEGIDVVGFGAGEPDFNTPDNINEAAIRAIRSGFTKYTPASGTVELKKAISSKFREFNGLDYAPDQIVVSNGGKHSLTNIFQAITNPGDEVIIPAPYWLTYPEIVKLCDSVPVVIYGTKETGYKVTAKQIEDAVTDRTKALILNTPSNPTGMVYTEEELRAIADVAVRNDFYVVADEMYEYLIYGEKKHVSIASLGEEIYRRTITCSGLSKSYSMTGWRIGYTGSSVEIAKLMGSIQSHQTSNPNSIAQKAALEALSGPQDAVEAMRKEFDARRKYMYERVQNMPLLECLEPEGAFYTFVDFTNVLEKSYKGVRIGTASRAAEILIEDYSVAVVPCQDFGFDNFVRLSYAISMEGIEKGLNRIEDFVTSL</sequence>
<dbReference type="HOGENOM" id="CLU_017584_4_3_9"/>
<name>C0C3W8_9FIRM</name>
<dbReference type="PRINTS" id="PR00753">
    <property type="entry name" value="ACCSYNTHASE"/>
</dbReference>
<organism evidence="8 9">
    <name type="scientific">[Clostridium] hylemonae DSM 15053</name>
    <dbReference type="NCBI Taxonomy" id="553973"/>
    <lineage>
        <taxon>Bacteria</taxon>
        <taxon>Bacillati</taxon>
        <taxon>Bacillota</taxon>
        <taxon>Clostridia</taxon>
        <taxon>Lachnospirales</taxon>
        <taxon>Lachnospiraceae</taxon>
    </lineage>
</organism>
<dbReference type="Proteomes" id="UP000004893">
    <property type="component" value="Unassembled WGS sequence"/>
</dbReference>
<dbReference type="PROSITE" id="PS00105">
    <property type="entry name" value="AA_TRANSFER_CLASS_1"/>
    <property type="match status" value="1"/>
</dbReference>
<keyword evidence="4 6" id="KW-0808">Transferase</keyword>
<gene>
    <name evidence="8" type="ORF">CLOHYLEM_06780</name>
</gene>
<dbReference type="EC" id="2.6.1.-" evidence="6"/>
<evidence type="ECO:0000256" key="4">
    <source>
        <dbReference type="ARBA" id="ARBA00022679"/>
    </source>
</evidence>
<dbReference type="GO" id="GO:0008483">
    <property type="term" value="F:transaminase activity"/>
    <property type="evidence" value="ECO:0007669"/>
    <property type="project" value="UniProtKB-KW"/>
</dbReference>
<protein>
    <recommendedName>
        <fullName evidence="6">Aminotransferase</fullName>
        <ecNumber evidence="6">2.6.1.-</ecNumber>
    </recommendedName>
</protein>
<dbReference type="InterPro" id="IPR050596">
    <property type="entry name" value="AspAT/PAT-like"/>
</dbReference>
<dbReference type="AlphaFoldDB" id="C0C3W8"/>
<dbReference type="GO" id="GO:0006520">
    <property type="term" value="P:amino acid metabolic process"/>
    <property type="evidence" value="ECO:0007669"/>
    <property type="project" value="InterPro"/>
</dbReference>
<dbReference type="STRING" id="553973.CLOHYLEM_06780"/>
<dbReference type="Pfam" id="PF00155">
    <property type="entry name" value="Aminotran_1_2"/>
    <property type="match status" value="1"/>
</dbReference>